<evidence type="ECO:0000256" key="1">
    <source>
        <dbReference type="SAM" id="Phobius"/>
    </source>
</evidence>
<dbReference type="EMBL" id="ML119053">
    <property type="protein sequence ID" value="ROT39789.1"/>
    <property type="molecule type" value="Genomic_DNA"/>
</dbReference>
<evidence type="ECO:0000313" key="3">
    <source>
        <dbReference type="Proteomes" id="UP000272025"/>
    </source>
</evidence>
<dbReference type="AlphaFoldDB" id="A0A3N2PZ34"/>
<dbReference type="RefSeq" id="XP_028467595.1">
    <property type="nucleotide sequence ID" value="XM_028606759.1"/>
</dbReference>
<gene>
    <name evidence="2" type="ORF">SODALDRAFT_138027</name>
</gene>
<keyword evidence="1" id="KW-0812">Transmembrane</keyword>
<sequence length="121" mass="13926">MINAEIRIQSPDSWKRMTTWQVSFGPSLRGACWSSPRRHSTRVYTVFIGILVLFLLLRRFCTWVETLMAARESPPNYLITYLIYMYRGSRTVPQSMLIWADASNPPEAAESAIPVRGDARE</sequence>
<dbReference type="GeneID" id="39575237"/>
<proteinExistence type="predicted"/>
<evidence type="ECO:0000313" key="2">
    <source>
        <dbReference type="EMBL" id="ROT39789.1"/>
    </source>
</evidence>
<dbReference type="Proteomes" id="UP000272025">
    <property type="component" value="Unassembled WGS sequence"/>
</dbReference>
<accession>A0A3N2PZ34</accession>
<keyword evidence="1" id="KW-0472">Membrane</keyword>
<feature type="transmembrane region" description="Helical" evidence="1">
    <location>
        <begin position="43"/>
        <end position="61"/>
    </location>
</feature>
<keyword evidence="3" id="KW-1185">Reference proteome</keyword>
<reference evidence="2 3" key="1">
    <citation type="journal article" date="2018" name="Mol. Ecol.">
        <title>The obligate alkalophilic soda-lake fungus Sodiomyces alkalinus has shifted to a protein diet.</title>
        <authorList>
            <person name="Grum-Grzhimaylo A.A."/>
            <person name="Falkoski D.L."/>
            <person name="van den Heuvel J."/>
            <person name="Valero-Jimenez C.A."/>
            <person name="Min B."/>
            <person name="Choi I.G."/>
            <person name="Lipzen A."/>
            <person name="Daum C.G."/>
            <person name="Aanen D.K."/>
            <person name="Tsang A."/>
            <person name="Henrissat B."/>
            <person name="Bilanenko E.N."/>
            <person name="de Vries R.P."/>
            <person name="van Kan J.A.L."/>
            <person name="Grigoriev I.V."/>
            <person name="Debets A.J.M."/>
        </authorList>
    </citation>
    <scope>NUCLEOTIDE SEQUENCE [LARGE SCALE GENOMIC DNA]</scope>
    <source>
        <strain evidence="2 3">F11</strain>
    </source>
</reference>
<keyword evidence="1" id="KW-1133">Transmembrane helix</keyword>
<name>A0A3N2PZ34_SODAK</name>
<protein>
    <submittedName>
        <fullName evidence="2">Uncharacterized protein</fullName>
    </submittedName>
</protein>
<organism evidence="2 3">
    <name type="scientific">Sodiomyces alkalinus (strain CBS 110278 / VKM F-3762 / F11)</name>
    <name type="common">Alkaliphilic filamentous fungus</name>
    <dbReference type="NCBI Taxonomy" id="1314773"/>
    <lineage>
        <taxon>Eukaryota</taxon>
        <taxon>Fungi</taxon>
        <taxon>Dikarya</taxon>
        <taxon>Ascomycota</taxon>
        <taxon>Pezizomycotina</taxon>
        <taxon>Sordariomycetes</taxon>
        <taxon>Hypocreomycetidae</taxon>
        <taxon>Glomerellales</taxon>
        <taxon>Plectosphaerellaceae</taxon>
        <taxon>Sodiomyces</taxon>
    </lineage>
</organism>